<feature type="domain" description="HTH luxR-type" evidence="6">
    <location>
        <begin position="150"/>
        <end position="215"/>
    </location>
</feature>
<organism evidence="8 9">
    <name type="scientific">Pseudonocardia hispaniensis</name>
    <dbReference type="NCBI Taxonomy" id="904933"/>
    <lineage>
        <taxon>Bacteria</taxon>
        <taxon>Bacillati</taxon>
        <taxon>Actinomycetota</taxon>
        <taxon>Actinomycetes</taxon>
        <taxon>Pseudonocardiales</taxon>
        <taxon>Pseudonocardiaceae</taxon>
        <taxon>Pseudonocardia</taxon>
    </lineage>
</organism>
<dbReference type="PANTHER" id="PTHR44688">
    <property type="entry name" value="DNA-BINDING TRANSCRIPTIONAL ACTIVATOR DEVR_DOSR"/>
    <property type="match status" value="1"/>
</dbReference>
<comment type="caution">
    <text evidence="4">Lacks conserved residue(s) required for the propagation of feature annotation.</text>
</comment>
<dbReference type="CDD" id="cd06170">
    <property type="entry name" value="LuxR_C_like"/>
    <property type="match status" value="1"/>
</dbReference>
<dbReference type="PRINTS" id="PR00038">
    <property type="entry name" value="HTHLUXR"/>
</dbReference>
<name>A0ABW1J2Z1_9PSEU</name>
<dbReference type="RefSeq" id="WP_379584858.1">
    <property type="nucleotide sequence ID" value="NZ_JBHSQW010000025.1"/>
</dbReference>
<evidence type="ECO:0000259" key="6">
    <source>
        <dbReference type="PROSITE" id="PS50043"/>
    </source>
</evidence>
<dbReference type="EMBL" id="JBHSQW010000025">
    <property type="protein sequence ID" value="MFC5994839.1"/>
    <property type="molecule type" value="Genomic_DNA"/>
</dbReference>
<dbReference type="SUPFAM" id="SSF46894">
    <property type="entry name" value="C-terminal effector domain of the bipartite response regulators"/>
    <property type="match status" value="1"/>
</dbReference>
<keyword evidence="3" id="KW-0804">Transcription</keyword>
<comment type="caution">
    <text evidence="8">The sequence shown here is derived from an EMBL/GenBank/DDBJ whole genome shotgun (WGS) entry which is preliminary data.</text>
</comment>
<dbReference type="Pfam" id="PF00072">
    <property type="entry name" value="Response_reg"/>
    <property type="match status" value="1"/>
</dbReference>
<dbReference type="InterPro" id="IPR011006">
    <property type="entry name" value="CheY-like_superfamily"/>
</dbReference>
<proteinExistence type="predicted"/>
<keyword evidence="2" id="KW-0238">DNA-binding</keyword>
<dbReference type="Pfam" id="PF00196">
    <property type="entry name" value="GerE"/>
    <property type="match status" value="1"/>
</dbReference>
<evidence type="ECO:0000259" key="7">
    <source>
        <dbReference type="PROSITE" id="PS50110"/>
    </source>
</evidence>
<dbReference type="SMART" id="SM00448">
    <property type="entry name" value="REC"/>
    <property type="match status" value="1"/>
</dbReference>
<evidence type="ECO:0000313" key="8">
    <source>
        <dbReference type="EMBL" id="MFC5994839.1"/>
    </source>
</evidence>
<dbReference type="Gene3D" id="3.40.50.2300">
    <property type="match status" value="1"/>
</dbReference>
<dbReference type="PANTHER" id="PTHR44688:SF16">
    <property type="entry name" value="DNA-BINDING TRANSCRIPTIONAL ACTIVATOR DEVR_DOSR"/>
    <property type="match status" value="1"/>
</dbReference>
<protein>
    <submittedName>
        <fullName evidence="8">LuxR C-terminal-related transcriptional regulator</fullName>
    </submittedName>
</protein>
<keyword evidence="1" id="KW-0805">Transcription regulation</keyword>
<feature type="domain" description="Response regulatory" evidence="7">
    <location>
        <begin position="5"/>
        <end position="122"/>
    </location>
</feature>
<dbReference type="InterPro" id="IPR016032">
    <property type="entry name" value="Sig_transdc_resp-reg_C-effctor"/>
</dbReference>
<evidence type="ECO:0000313" key="9">
    <source>
        <dbReference type="Proteomes" id="UP001596302"/>
    </source>
</evidence>
<accession>A0ABW1J2Z1</accession>
<dbReference type="SMART" id="SM00421">
    <property type="entry name" value="HTH_LUXR"/>
    <property type="match status" value="1"/>
</dbReference>
<gene>
    <name evidence="8" type="ORF">ACFQE5_11530</name>
</gene>
<dbReference type="PROSITE" id="PS50043">
    <property type="entry name" value="HTH_LUXR_2"/>
    <property type="match status" value="1"/>
</dbReference>
<sequence length="268" mass="29167">MDVVRVVLVDDHRLLTESLAAHLSRVPDILVVGTYTPGDPGLLAAVRRSRPDVVVVETMSVRIRSRRILNRVRIAWPEARLISLTADQDLDGAVLAARSGVDAWVSKESGLEDLLEAIREVCRGHACYPPAQLGAVLRALREDVRRAREQDGPLDSLTARERDVLHGMVEGCSAGEIADALDVSAHTIRTHMNKVFSKIGVHSRLEAVSFARSVGFYPDEAFGAGAQARTPRPGRILSAIGGRSFSEGPRRVIPGARPATVRTRRQPS</sequence>
<evidence type="ECO:0000256" key="1">
    <source>
        <dbReference type="ARBA" id="ARBA00023015"/>
    </source>
</evidence>
<dbReference type="InterPro" id="IPR000792">
    <property type="entry name" value="Tscrpt_reg_LuxR_C"/>
</dbReference>
<dbReference type="SUPFAM" id="SSF52172">
    <property type="entry name" value="CheY-like"/>
    <property type="match status" value="1"/>
</dbReference>
<evidence type="ECO:0000256" key="3">
    <source>
        <dbReference type="ARBA" id="ARBA00023163"/>
    </source>
</evidence>
<reference evidence="9" key="1">
    <citation type="journal article" date="2019" name="Int. J. Syst. Evol. Microbiol.">
        <title>The Global Catalogue of Microorganisms (GCM) 10K type strain sequencing project: providing services to taxonomists for standard genome sequencing and annotation.</title>
        <authorList>
            <consortium name="The Broad Institute Genomics Platform"/>
            <consortium name="The Broad Institute Genome Sequencing Center for Infectious Disease"/>
            <person name="Wu L."/>
            <person name="Ma J."/>
        </authorList>
    </citation>
    <scope>NUCLEOTIDE SEQUENCE [LARGE SCALE GENOMIC DNA]</scope>
    <source>
        <strain evidence="9">CCM 8391</strain>
    </source>
</reference>
<evidence type="ECO:0000256" key="4">
    <source>
        <dbReference type="PROSITE-ProRule" id="PRU00169"/>
    </source>
</evidence>
<dbReference type="PROSITE" id="PS50110">
    <property type="entry name" value="RESPONSE_REGULATORY"/>
    <property type="match status" value="1"/>
</dbReference>
<keyword evidence="9" id="KW-1185">Reference proteome</keyword>
<evidence type="ECO:0000256" key="5">
    <source>
        <dbReference type="SAM" id="MobiDB-lite"/>
    </source>
</evidence>
<evidence type="ECO:0000256" key="2">
    <source>
        <dbReference type="ARBA" id="ARBA00023125"/>
    </source>
</evidence>
<dbReference type="InterPro" id="IPR001789">
    <property type="entry name" value="Sig_transdc_resp-reg_receiver"/>
</dbReference>
<feature type="region of interest" description="Disordered" evidence="5">
    <location>
        <begin position="247"/>
        <end position="268"/>
    </location>
</feature>
<dbReference type="Proteomes" id="UP001596302">
    <property type="component" value="Unassembled WGS sequence"/>
</dbReference>